<evidence type="ECO:0000313" key="1">
    <source>
        <dbReference type="EMBL" id="GAH97979.1"/>
    </source>
</evidence>
<accession>X1L6E2</accession>
<name>X1L6E2_9ZZZZ</name>
<dbReference type="AlphaFoldDB" id="X1L6E2"/>
<comment type="caution">
    <text evidence="1">The sequence shown here is derived from an EMBL/GenBank/DDBJ whole genome shotgun (WGS) entry which is preliminary data.</text>
</comment>
<dbReference type="EMBL" id="BARU01045942">
    <property type="protein sequence ID" value="GAH97979.1"/>
    <property type="molecule type" value="Genomic_DNA"/>
</dbReference>
<proteinExistence type="predicted"/>
<organism evidence="1">
    <name type="scientific">marine sediment metagenome</name>
    <dbReference type="NCBI Taxonomy" id="412755"/>
    <lineage>
        <taxon>unclassified sequences</taxon>
        <taxon>metagenomes</taxon>
        <taxon>ecological metagenomes</taxon>
    </lineage>
</organism>
<feature type="non-terminal residue" evidence="1">
    <location>
        <position position="1"/>
    </location>
</feature>
<reference evidence="1" key="1">
    <citation type="journal article" date="2014" name="Front. Microbiol.">
        <title>High frequency of phylogenetically diverse reductive dehalogenase-homologous genes in deep subseafloor sedimentary metagenomes.</title>
        <authorList>
            <person name="Kawai M."/>
            <person name="Futagami T."/>
            <person name="Toyoda A."/>
            <person name="Takaki Y."/>
            <person name="Nishi S."/>
            <person name="Hori S."/>
            <person name="Arai W."/>
            <person name="Tsubouchi T."/>
            <person name="Morono Y."/>
            <person name="Uchiyama I."/>
            <person name="Ito T."/>
            <person name="Fujiyama A."/>
            <person name="Inagaki F."/>
            <person name="Takami H."/>
        </authorList>
    </citation>
    <scope>NUCLEOTIDE SEQUENCE</scope>
    <source>
        <strain evidence="1">Expedition CK06-06</strain>
    </source>
</reference>
<gene>
    <name evidence="1" type="ORF">S03H2_69505</name>
</gene>
<protein>
    <submittedName>
        <fullName evidence="1">Uncharacterized protein</fullName>
    </submittedName>
</protein>
<sequence length="103" mass="11750">TCISGLMKVKNTFKRIVDKSPQINDFINNKELKTIQEYEQIKAGEFSPKTVLGKIVEHENNNNRGFTLHFCDEGCILPNIEGLNHCPKGHSGFHEKFFPLYAV</sequence>